<evidence type="ECO:0000313" key="3">
    <source>
        <dbReference type="EMBL" id="KAK3264973.1"/>
    </source>
</evidence>
<protein>
    <recommendedName>
        <fullName evidence="2">Cyclic nucleotide-binding domain-containing protein</fullName>
    </recommendedName>
</protein>
<dbReference type="Gene3D" id="2.60.120.10">
    <property type="entry name" value="Jelly Rolls"/>
    <property type="match status" value="1"/>
</dbReference>
<dbReference type="EMBL" id="LGRX02014231">
    <property type="protein sequence ID" value="KAK3264973.1"/>
    <property type="molecule type" value="Genomic_DNA"/>
</dbReference>
<evidence type="ECO:0000313" key="4">
    <source>
        <dbReference type="Proteomes" id="UP001190700"/>
    </source>
</evidence>
<dbReference type="InterPro" id="IPR014710">
    <property type="entry name" value="RmlC-like_jellyroll"/>
</dbReference>
<dbReference type="InterPro" id="IPR000595">
    <property type="entry name" value="cNMP-bd_dom"/>
</dbReference>
<dbReference type="PROSITE" id="PS50042">
    <property type="entry name" value="CNMP_BINDING_3"/>
    <property type="match status" value="1"/>
</dbReference>
<keyword evidence="4" id="KW-1185">Reference proteome</keyword>
<gene>
    <name evidence="3" type="ORF">CYMTET_26315</name>
</gene>
<evidence type="ECO:0000256" key="1">
    <source>
        <dbReference type="SAM" id="MobiDB-lite"/>
    </source>
</evidence>
<dbReference type="Proteomes" id="UP001190700">
    <property type="component" value="Unassembled WGS sequence"/>
</dbReference>
<dbReference type="AlphaFoldDB" id="A0AAE0FSJ0"/>
<sequence>MNPETALVKELLPPTKEEADEEPKLGDEASESEFSEEDDEENERIQNEYLEWRQYNIEHPPEPNMRKLVKTICLVISVAKKLQWAGSGREDKRRASVMKDPSRRTQADKVLGIELLSSVKFFQGLSADQLHTLAAAVTFRTVERGEVVYTEGEATECFYVLTQGSVSLRRLTTT</sequence>
<dbReference type="InterPro" id="IPR018490">
    <property type="entry name" value="cNMP-bd_dom_sf"/>
</dbReference>
<proteinExistence type="predicted"/>
<feature type="compositionally biased region" description="Acidic residues" evidence="1">
    <location>
        <begin position="28"/>
        <end position="42"/>
    </location>
</feature>
<feature type="domain" description="Cyclic nucleotide-binding" evidence="2">
    <location>
        <begin position="121"/>
        <end position="174"/>
    </location>
</feature>
<dbReference type="CDD" id="cd00038">
    <property type="entry name" value="CAP_ED"/>
    <property type="match status" value="1"/>
</dbReference>
<reference evidence="3 4" key="1">
    <citation type="journal article" date="2015" name="Genome Biol. Evol.">
        <title>Comparative Genomics of a Bacterivorous Green Alga Reveals Evolutionary Causalities and Consequences of Phago-Mixotrophic Mode of Nutrition.</title>
        <authorList>
            <person name="Burns J.A."/>
            <person name="Paasch A."/>
            <person name="Narechania A."/>
            <person name="Kim E."/>
        </authorList>
    </citation>
    <scope>NUCLEOTIDE SEQUENCE [LARGE SCALE GENOMIC DNA]</scope>
    <source>
        <strain evidence="3 4">PLY_AMNH</strain>
    </source>
</reference>
<evidence type="ECO:0000259" key="2">
    <source>
        <dbReference type="PROSITE" id="PS50042"/>
    </source>
</evidence>
<name>A0AAE0FSJ0_9CHLO</name>
<feature type="non-terminal residue" evidence="3">
    <location>
        <position position="174"/>
    </location>
</feature>
<organism evidence="3 4">
    <name type="scientific">Cymbomonas tetramitiformis</name>
    <dbReference type="NCBI Taxonomy" id="36881"/>
    <lineage>
        <taxon>Eukaryota</taxon>
        <taxon>Viridiplantae</taxon>
        <taxon>Chlorophyta</taxon>
        <taxon>Pyramimonadophyceae</taxon>
        <taxon>Pyramimonadales</taxon>
        <taxon>Pyramimonadaceae</taxon>
        <taxon>Cymbomonas</taxon>
    </lineage>
</organism>
<feature type="region of interest" description="Disordered" evidence="1">
    <location>
        <begin position="1"/>
        <end position="43"/>
    </location>
</feature>
<comment type="caution">
    <text evidence="3">The sequence shown here is derived from an EMBL/GenBank/DDBJ whole genome shotgun (WGS) entry which is preliminary data.</text>
</comment>
<dbReference type="SUPFAM" id="SSF51206">
    <property type="entry name" value="cAMP-binding domain-like"/>
    <property type="match status" value="1"/>
</dbReference>
<accession>A0AAE0FSJ0</accession>